<evidence type="ECO:0000256" key="1">
    <source>
        <dbReference type="ARBA" id="ARBA00009437"/>
    </source>
</evidence>
<comment type="similarity">
    <text evidence="1">Belongs to the LysR transcriptional regulatory family.</text>
</comment>
<accession>A0A845G018</accession>
<reference evidence="6 7" key="1">
    <citation type="submission" date="2020-01" db="EMBL/GenBank/DDBJ databases">
        <title>Novel species isolated from a subtropical stream in China.</title>
        <authorList>
            <person name="Lu H."/>
        </authorList>
    </citation>
    <scope>NUCLEOTIDE SEQUENCE [LARGE SCALE GENOMIC DNA]</scope>
    <source>
        <strain evidence="6 7">FT82W</strain>
    </source>
</reference>
<organism evidence="6 7">
    <name type="scientific">Duganella vulcania</name>
    <dbReference type="NCBI Taxonomy" id="2692166"/>
    <lineage>
        <taxon>Bacteria</taxon>
        <taxon>Pseudomonadati</taxon>
        <taxon>Pseudomonadota</taxon>
        <taxon>Betaproteobacteria</taxon>
        <taxon>Burkholderiales</taxon>
        <taxon>Oxalobacteraceae</taxon>
        <taxon>Telluria group</taxon>
        <taxon>Duganella</taxon>
    </lineage>
</organism>
<proteinExistence type="inferred from homology"/>
<sequence>MLDAMSLDQLRTFIAAADEGSFSAAGRKLRRAQSVVSTTLANLEQQVGFALFERTGRYPQLTEAGRALLEQARSAVGGMDAFKARARTLAEGLEPELAVAVDVMFPIATLTTAVQAFKAAFPATPLRLYVEALGAVVQPLVEGNCRVAIIGSLPEIPSGCASEFLLSVTAVCVVAPCHPLAAAQGQVPQAQAAQHVQLVLTDRSTLTAGRNFGVVAAQTWRLADLGAKHAFLRAGLGWGYMPLHMVEDDLRTGKLVRIALESHAPLGPGFSMHAIHMRDHPPGPAGRWFVNRLKLG</sequence>
<dbReference type="InterPro" id="IPR000847">
    <property type="entry name" value="LysR_HTH_N"/>
</dbReference>
<gene>
    <name evidence="6" type="ORF">GTP91_03365</name>
</gene>
<dbReference type="Gene3D" id="1.10.10.10">
    <property type="entry name" value="Winged helix-like DNA-binding domain superfamily/Winged helix DNA-binding domain"/>
    <property type="match status" value="1"/>
</dbReference>
<dbReference type="Pfam" id="PF03466">
    <property type="entry name" value="LysR_substrate"/>
    <property type="match status" value="1"/>
</dbReference>
<dbReference type="InterPro" id="IPR036390">
    <property type="entry name" value="WH_DNA-bd_sf"/>
</dbReference>
<comment type="caution">
    <text evidence="6">The sequence shown here is derived from an EMBL/GenBank/DDBJ whole genome shotgun (WGS) entry which is preliminary data.</text>
</comment>
<dbReference type="RefSeq" id="WP_161095493.1">
    <property type="nucleotide sequence ID" value="NZ_WWCW01000006.1"/>
</dbReference>
<evidence type="ECO:0000256" key="3">
    <source>
        <dbReference type="ARBA" id="ARBA00023125"/>
    </source>
</evidence>
<dbReference type="Gene3D" id="3.40.190.290">
    <property type="match status" value="1"/>
</dbReference>
<dbReference type="PANTHER" id="PTHR30126">
    <property type="entry name" value="HTH-TYPE TRANSCRIPTIONAL REGULATOR"/>
    <property type="match status" value="1"/>
</dbReference>
<keyword evidence="3" id="KW-0238">DNA-binding</keyword>
<evidence type="ECO:0000313" key="7">
    <source>
        <dbReference type="Proteomes" id="UP000470302"/>
    </source>
</evidence>
<dbReference type="PRINTS" id="PR00039">
    <property type="entry name" value="HTHLYSR"/>
</dbReference>
<dbReference type="PROSITE" id="PS50931">
    <property type="entry name" value="HTH_LYSR"/>
    <property type="match status" value="1"/>
</dbReference>
<dbReference type="GO" id="GO:0003700">
    <property type="term" value="F:DNA-binding transcription factor activity"/>
    <property type="evidence" value="ECO:0007669"/>
    <property type="project" value="InterPro"/>
</dbReference>
<dbReference type="Pfam" id="PF00126">
    <property type="entry name" value="HTH_1"/>
    <property type="match status" value="1"/>
</dbReference>
<dbReference type="GO" id="GO:0000976">
    <property type="term" value="F:transcription cis-regulatory region binding"/>
    <property type="evidence" value="ECO:0007669"/>
    <property type="project" value="TreeGrafter"/>
</dbReference>
<dbReference type="InterPro" id="IPR036388">
    <property type="entry name" value="WH-like_DNA-bd_sf"/>
</dbReference>
<dbReference type="InterPro" id="IPR005119">
    <property type="entry name" value="LysR_subst-bd"/>
</dbReference>
<dbReference type="AlphaFoldDB" id="A0A845G018"/>
<name>A0A845G018_9BURK</name>
<evidence type="ECO:0000256" key="2">
    <source>
        <dbReference type="ARBA" id="ARBA00023015"/>
    </source>
</evidence>
<dbReference type="FunFam" id="1.10.10.10:FF:000001">
    <property type="entry name" value="LysR family transcriptional regulator"/>
    <property type="match status" value="1"/>
</dbReference>
<evidence type="ECO:0000256" key="4">
    <source>
        <dbReference type="ARBA" id="ARBA00023163"/>
    </source>
</evidence>
<dbReference type="EMBL" id="WWCW01000006">
    <property type="protein sequence ID" value="MYM86216.1"/>
    <property type="molecule type" value="Genomic_DNA"/>
</dbReference>
<keyword evidence="4" id="KW-0804">Transcription</keyword>
<feature type="domain" description="HTH lysR-type" evidence="5">
    <location>
        <begin position="5"/>
        <end position="62"/>
    </location>
</feature>
<dbReference type="Proteomes" id="UP000470302">
    <property type="component" value="Unassembled WGS sequence"/>
</dbReference>
<keyword evidence="2" id="KW-0805">Transcription regulation</keyword>
<protein>
    <submittedName>
        <fullName evidence="6">LysR family transcriptional regulator</fullName>
    </submittedName>
</protein>
<dbReference type="SUPFAM" id="SSF53850">
    <property type="entry name" value="Periplasmic binding protein-like II"/>
    <property type="match status" value="1"/>
</dbReference>
<evidence type="ECO:0000313" key="6">
    <source>
        <dbReference type="EMBL" id="MYM86216.1"/>
    </source>
</evidence>
<dbReference type="PANTHER" id="PTHR30126:SF91">
    <property type="entry name" value="LYSR FAMILY TRANSCRIPTIONAL REGULATOR"/>
    <property type="match status" value="1"/>
</dbReference>
<dbReference type="SUPFAM" id="SSF46785">
    <property type="entry name" value="Winged helix' DNA-binding domain"/>
    <property type="match status" value="1"/>
</dbReference>
<evidence type="ECO:0000259" key="5">
    <source>
        <dbReference type="PROSITE" id="PS50931"/>
    </source>
</evidence>